<evidence type="ECO:0000256" key="1">
    <source>
        <dbReference type="ARBA" id="ARBA00004141"/>
    </source>
</evidence>
<feature type="region of interest" description="Disordered" evidence="11">
    <location>
        <begin position="48"/>
        <end position="75"/>
    </location>
</feature>
<feature type="region of interest" description="Disordered" evidence="11">
    <location>
        <begin position="793"/>
        <end position="832"/>
    </location>
</feature>
<keyword evidence="4 9" id="KW-0812">Transmembrane</keyword>
<keyword evidence="10" id="KW-0175">Coiled coil</keyword>
<sequence length="988" mass="115544">MNNEVELLPLVDSTSRGRSNTMYSSHSTNTNDSTQASSIYEPISYNDNKFQQPQQTSPHRKHRHHHHHHYKNSTFKKYKKSEEISLFRSSPMKLIQIYIPTEIIHYTLQKFGETSILHIIDLNKDLNAVNRPYIYEMRRYNLINDILSYFRRKINEEHISINYLKPQHLKYLSSYTQHDIDELEQKLKVLRDRVQHLCKTKEELERQEISLTEERWVYEKFDSLLCNIQVDMNVNDNNHEEDENTGLLAMEEGRAKEIKDRFKISNISGVISKRLADVFERILWRTFYGNVIVNIVDIDELFYNFTTKEYEKKCVFSVFTHGVEMCKKIRKLADSLDLPLYEVDSNDELRRQRLENLKNRISDINAVLLASQKALFNQLTEIADSLEEWYAVIMKERNIYQVLSRCKKSQYLKGGIILRAWITSYDMDTLQEIVDDIRTNIDKNTLPIVNELSIEGEEPPTRQETNKFTEGFQNLIDAYGIAKYQEVNPGIFAVTTFPFLFAIMFGDSGHGVLMALFGLTMILLERRLSQGRLNDIVDILFTGRYIILMMGLFSIFTGIIYNDCFSKSFVFSFKKSAYKFVQKPGITENFVDIKGYKEQGKAFLFGMDPGWIDASNSIIFMNSFKMKMSIIIGIVQMSFGVCLNVVNDIYFNKKINIFCEFIPEIIMLNSLFGYLCLLIIKKWLTDWTGASAPSLLNILINMVLNPGHVAEEEHMYFGQSFVQFILLILFIVCIFWLLLAKPYVIFAERNPHHKWSKWRYLPFFTESKWFGDEGIHGETERLMGSQYNESYDPLLGNEDGNEEDDEEDYRNEQNQEGREDHDSNPSEINNNSAESSMSAIIVEEFLPKRQKEERPFVDLVVDQIIHTIEFTLNCISNTASYLRLWALSLAHSQLSAILFDKIFVMGYMDGIPKKFLPITIFLAFAIWFFLTVVIMCAMEGMSAFLHTLRLHWVEFNGKFYKGTGYQFTPFSFEKTYKEEKDAEYLKNN</sequence>
<comment type="subcellular location">
    <subcellularLocation>
        <location evidence="1">Membrane</location>
        <topology evidence="1">Multi-pass membrane protein</topology>
    </subcellularLocation>
</comment>
<dbReference type="GO" id="GO:0046961">
    <property type="term" value="F:proton-transporting ATPase activity, rotational mechanism"/>
    <property type="evidence" value="ECO:0007669"/>
    <property type="project" value="InterPro"/>
</dbReference>
<feature type="compositionally biased region" description="Polar residues" evidence="11">
    <location>
        <begin position="12"/>
        <end position="35"/>
    </location>
</feature>
<reference evidence="12 13" key="1">
    <citation type="submission" date="2016-08" db="EMBL/GenBank/DDBJ databases">
        <title>Genomes of anaerobic fungi encode conserved fungal cellulosomes for biomass hydrolysis.</title>
        <authorList>
            <consortium name="DOE Joint Genome Institute"/>
            <person name="Haitjema C.H."/>
            <person name="Gilmore S.P."/>
            <person name="Henske J.K."/>
            <person name="Solomon K.V."/>
            <person name="De Groot R."/>
            <person name="Kuo A."/>
            <person name="Mondo S.J."/>
            <person name="Salamov A.A."/>
            <person name="Labutti K."/>
            <person name="Zhao Z."/>
            <person name="Chiniquy J."/>
            <person name="Barry K."/>
            <person name="Brewer H.M."/>
            <person name="Purvine S.O."/>
            <person name="Wright A.T."/>
            <person name="Boxma B."/>
            <person name="Van Alen T."/>
            <person name="Hackstein J.H."/>
            <person name="Baker S.E."/>
            <person name="Grigoriev I.V."/>
            <person name="O'Malley M.A."/>
        </authorList>
    </citation>
    <scope>NUCLEOTIDE SEQUENCE [LARGE SCALE GENOMIC DNA]</scope>
    <source>
        <strain evidence="13">finn</strain>
    </source>
</reference>
<gene>
    <name evidence="12" type="ORF">BCR36DRAFT_412988</name>
</gene>
<feature type="compositionally biased region" description="Polar residues" evidence="11">
    <location>
        <begin position="48"/>
        <end position="57"/>
    </location>
</feature>
<evidence type="ECO:0000256" key="10">
    <source>
        <dbReference type="SAM" id="Coils"/>
    </source>
</evidence>
<dbReference type="GO" id="GO:0000220">
    <property type="term" value="C:vacuolar proton-transporting V-type ATPase, V0 domain"/>
    <property type="evidence" value="ECO:0007669"/>
    <property type="project" value="InterPro"/>
</dbReference>
<evidence type="ECO:0000313" key="12">
    <source>
        <dbReference type="EMBL" id="ORX48981.1"/>
    </source>
</evidence>
<evidence type="ECO:0000313" key="13">
    <source>
        <dbReference type="Proteomes" id="UP000193719"/>
    </source>
</evidence>
<feature type="compositionally biased region" description="Basic residues" evidence="11">
    <location>
        <begin position="58"/>
        <end position="75"/>
    </location>
</feature>
<keyword evidence="13" id="KW-1185">Reference proteome</keyword>
<evidence type="ECO:0000256" key="5">
    <source>
        <dbReference type="ARBA" id="ARBA00022781"/>
    </source>
</evidence>
<feature type="transmembrane region" description="Helical" evidence="9">
    <location>
        <begin position="536"/>
        <end position="561"/>
    </location>
</feature>
<dbReference type="InterPro" id="IPR002490">
    <property type="entry name" value="V-ATPase_116kDa_su"/>
</dbReference>
<dbReference type="PANTHER" id="PTHR11629">
    <property type="entry name" value="VACUOLAR PROTON ATPASES"/>
    <property type="match status" value="1"/>
</dbReference>
<dbReference type="Proteomes" id="UP000193719">
    <property type="component" value="Unassembled WGS sequence"/>
</dbReference>
<dbReference type="GO" id="GO:0051117">
    <property type="term" value="F:ATPase binding"/>
    <property type="evidence" value="ECO:0007669"/>
    <property type="project" value="TreeGrafter"/>
</dbReference>
<evidence type="ECO:0000256" key="6">
    <source>
        <dbReference type="ARBA" id="ARBA00022989"/>
    </source>
</evidence>
<protein>
    <recommendedName>
        <fullName evidence="9">V-type proton ATPase subunit a</fullName>
    </recommendedName>
</protein>
<name>A0A1Y1V817_9FUNG</name>
<keyword evidence="8 9" id="KW-0472">Membrane</keyword>
<feature type="coiled-coil region" evidence="10">
    <location>
        <begin position="180"/>
        <end position="214"/>
    </location>
</feature>
<evidence type="ECO:0000256" key="8">
    <source>
        <dbReference type="ARBA" id="ARBA00023136"/>
    </source>
</evidence>
<feature type="compositionally biased region" description="Acidic residues" evidence="11">
    <location>
        <begin position="799"/>
        <end position="809"/>
    </location>
</feature>
<reference evidence="12 13" key="2">
    <citation type="submission" date="2016-08" db="EMBL/GenBank/DDBJ databases">
        <title>Pervasive Adenine N6-methylation of Active Genes in Fungi.</title>
        <authorList>
            <consortium name="DOE Joint Genome Institute"/>
            <person name="Mondo S.J."/>
            <person name="Dannebaum R.O."/>
            <person name="Kuo R.C."/>
            <person name="Labutti K."/>
            <person name="Haridas S."/>
            <person name="Kuo A."/>
            <person name="Salamov A."/>
            <person name="Ahrendt S.R."/>
            <person name="Lipzen A."/>
            <person name="Sullivan W."/>
            <person name="Andreopoulos W.B."/>
            <person name="Clum A."/>
            <person name="Lindquist E."/>
            <person name="Daum C."/>
            <person name="Ramamoorthy G.K."/>
            <person name="Gryganskyi A."/>
            <person name="Culley D."/>
            <person name="Magnuson J.K."/>
            <person name="James T.Y."/>
            <person name="O'Malley M.A."/>
            <person name="Stajich J.E."/>
            <person name="Spatafora J.W."/>
            <person name="Visel A."/>
            <person name="Grigoriev I.V."/>
        </authorList>
    </citation>
    <scope>NUCLEOTIDE SEQUENCE [LARGE SCALE GENOMIC DNA]</scope>
    <source>
        <strain evidence="13">finn</strain>
    </source>
</reference>
<evidence type="ECO:0000256" key="11">
    <source>
        <dbReference type="SAM" id="MobiDB-lite"/>
    </source>
</evidence>
<dbReference type="PANTHER" id="PTHR11629:SF63">
    <property type="entry name" value="V-TYPE PROTON ATPASE SUBUNIT A"/>
    <property type="match status" value="1"/>
</dbReference>
<dbReference type="EMBL" id="MCFH01000025">
    <property type="protein sequence ID" value="ORX48981.1"/>
    <property type="molecule type" value="Genomic_DNA"/>
</dbReference>
<evidence type="ECO:0000256" key="7">
    <source>
        <dbReference type="ARBA" id="ARBA00023065"/>
    </source>
</evidence>
<dbReference type="PIRSF" id="PIRSF001293">
    <property type="entry name" value="ATP6V0A1"/>
    <property type="match status" value="1"/>
</dbReference>
<dbReference type="GO" id="GO:0007035">
    <property type="term" value="P:vacuolar acidification"/>
    <property type="evidence" value="ECO:0007669"/>
    <property type="project" value="TreeGrafter"/>
</dbReference>
<dbReference type="STRING" id="1754191.A0A1Y1V817"/>
<feature type="transmembrane region" description="Helical" evidence="9">
    <location>
        <begin position="915"/>
        <end position="938"/>
    </location>
</feature>
<keyword evidence="3 9" id="KW-0813">Transport</keyword>
<dbReference type="AlphaFoldDB" id="A0A1Y1V817"/>
<feature type="transmembrane region" description="Helical" evidence="9">
    <location>
        <begin position="658"/>
        <end position="680"/>
    </location>
</feature>
<keyword evidence="7 9" id="KW-0406">Ion transport</keyword>
<evidence type="ECO:0000256" key="4">
    <source>
        <dbReference type="ARBA" id="ARBA00022692"/>
    </source>
</evidence>
<evidence type="ECO:0000256" key="3">
    <source>
        <dbReference type="ARBA" id="ARBA00022448"/>
    </source>
</evidence>
<keyword evidence="6 9" id="KW-1133">Transmembrane helix</keyword>
<organism evidence="12 13">
    <name type="scientific">Piromyces finnis</name>
    <dbReference type="NCBI Taxonomy" id="1754191"/>
    <lineage>
        <taxon>Eukaryota</taxon>
        <taxon>Fungi</taxon>
        <taxon>Fungi incertae sedis</taxon>
        <taxon>Chytridiomycota</taxon>
        <taxon>Chytridiomycota incertae sedis</taxon>
        <taxon>Neocallimastigomycetes</taxon>
        <taxon>Neocallimastigales</taxon>
        <taxon>Neocallimastigaceae</taxon>
        <taxon>Piromyces</taxon>
    </lineage>
</organism>
<comment type="function">
    <text evidence="9">Essential component of the vacuolar proton pump (V-ATPase), a multimeric enzyme that catalyzes the translocation of protons across the membranes. Required for assembly and activity of the V-ATPase.</text>
</comment>
<feature type="compositionally biased region" description="Basic and acidic residues" evidence="11">
    <location>
        <begin position="810"/>
        <end position="824"/>
    </location>
</feature>
<dbReference type="InterPro" id="IPR026028">
    <property type="entry name" value="V-type_ATPase_116kDa_su_euka"/>
</dbReference>
<dbReference type="OrthoDB" id="2132606at2759"/>
<feature type="region of interest" description="Disordered" evidence="11">
    <location>
        <begin position="1"/>
        <end position="35"/>
    </location>
</feature>
<evidence type="ECO:0000256" key="9">
    <source>
        <dbReference type="RuleBase" id="RU361189"/>
    </source>
</evidence>
<feature type="transmembrane region" description="Helical" evidence="9">
    <location>
        <begin position="499"/>
        <end position="524"/>
    </location>
</feature>
<evidence type="ECO:0000256" key="2">
    <source>
        <dbReference type="ARBA" id="ARBA00009904"/>
    </source>
</evidence>
<proteinExistence type="inferred from homology"/>
<keyword evidence="5 9" id="KW-0375">Hydrogen ion transport</keyword>
<dbReference type="Pfam" id="PF01496">
    <property type="entry name" value="V_ATPase_I"/>
    <property type="match status" value="1"/>
</dbReference>
<comment type="similarity">
    <text evidence="2 9">Belongs to the V-ATPase 116 kDa subunit family.</text>
</comment>
<dbReference type="GO" id="GO:0000329">
    <property type="term" value="C:fungal-type vacuole membrane"/>
    <property type="evidence" value="ECO:0007669"/>
    <property type="project" value="TreeGrafter"/>
</dbReference>
<feature type="transmembrane region" description="Helical" evidence="9">
    <location>
        <begin position="721"/>
        <end position="739"/>
    </location>
</feature>
<comment type="caution">
    <text evidence="12">The sequence shown here is derived from an EMBL/GenBank/DDBJ whole genome shotgun (WGS) entry which is preliminary data.</text>
</comment>
<feature type="transmembrane region" description="Helical" evidence="9">
    <location>
        <begin position="628"/>
        <end position="646"/>
    </location>
</feature>
<accession>A0A1Y1V817</accession>